<comment type="caution">
    <text evidence="1">The sequence shown here is derived from an EMBL/GenBank/DDBJ whole genome shotgun (WGS) entry which is preliminary data.</text>
</comment>
<proteinExistence type="predicted"/>
<reference evidence="1" key="1">
    <citation type="journal article" date="2019" name="bioRxiv">
        <title>The Genome of the Zebra Mussel, Dreissena polymorpha: A Resource for Invasive Species Research.</title>
        <authorList>
            <person name="McCartney M.A."/>
            <person name="Auch B."/>
            <person name="Kono T."/>
            <person name="Mallez S."/>
            <person name="Zhang Y."/>
            <person name="Obille A."/>
            <person name="Becker A."/>
            <person name="Abrahante J.E."/>
            <person name="Garbe J."/>
            <person name="Badalamenti J.P."/>
            <person name="Herman A."/>
            <person name="Mangelson H."/>
            <person name="Liachko I."/>
            <person name="Sullivan S."/>
            <person name="Sone E.D."/>
            <person name="Koren S."/>
            <person name="Silverstein K.A.T."/>
            <person name="Beckman K.B."/>
            <person name="Gohl D.M."/>
        </authorList>
    </citation>
    <scope>NUCLEOTIDE SEQUENCE</scope>
    <source>
        <strain evidence="1">Duluth1</strain>
        <tissue evidence="1">Whole animal</tissue>
    </source>
</reference>
<dbReference type="Proteomes" id="UP000828390">
    <property type="component" value="Unassembled WGS sequence"/>
</dbReference>
<dbReference type="EMBL" id="JAIWYP010000008">
    <property type="protein sequence ID" value="KAH3783915.1"/>
    <property type="molecule type" value="Genomic_DNA"/>
</dbReference>
<organism evidence="1 2">
    <name type="scientific">Dreissena polymorpha</name>
    <name type="common">Zebra mussel</name>
    <name type="synonym">Mytilus polymorpha</name>
    <dbReference type="NCBI Taxonomy" id="45954"/>
    <lineage>
        <taxon>Eukaryota</taxon>
        <taxon>Metazoa</taxon>
        <taxon>Spiralia</taxon>
        <taxon>Lophotrochozoa</taxon>
        <taxon>Mollusca</taxon>
        <taxon>Bivalvia</taxon>
        <taxon>Autobranchia</taxon>
        <taxon>Heteroconchia</taxon>
        <taxon>Euheterodonta</taxon>
        <taxon>Imparidentia</taxon>
        <taxon>Neoheterodontei</taxon>
        <taxon>Myida</taxon>
        <taxon>Dreissenoidea</taxon>
        <taxon>Dreissenidae</taxon>
        <taxon>Dreissena</taxon>
    </lineage>
</organism>
<evidence type="ECO:0000313" key="1">
    <source>
        <dbReference type="EMBL" id="KAH3783915.1"/>
    </source>
</evidence>
<gene>
    <name evidence="1" type="ORF">DPMN_161865</name>
</gene>
<evidence type="ECO:0000313" key="2">
    <source>
        <dbReference type="Proteomes" id="UP000828390"/>
    </source>
</evidence>
<protein>
    <submittedName>
        <fullName evidence="1">Uncharacterized protein</fullName>
    </submittedName>
</protein>
<dbReference type="AlphaFoldDB" id="A0A9D4ETT0"/>
<keyword evidence="2" id="KW-1185">Reference proteome</keyword>
<reference evidence="1" key="2">
    <citation type="submission" date="2020-11" db="EMBL/GenBank/DDBJ databases">
        <authorList>
            <person name="McCartney M.A."/>
            <person name="Auch B."/>
            <person name="Kono T."/>
            <person name="Mallez S."/>
            <person name="Becker A."/>
            <person name="Gohl D.M."/>
            <person name="Silverstein K.A.T."/>
            <person name="Koren S."/>
            <person name="Bechman K.B."/>
            <person name="Herman A."/>
            <person name="Abrahante J.E."/>
            <person name="Garbe J."/>
        </authorList>
    </citation>
    <scope>NUCLEOTIDE SEQUENCE</scope>
    <source>
        <strain evidence="1">Duluth1</strain>
        <tissue evidence="1">Whole animal</tissue>
    </source>
</reference>
<accession>A0A9D4ETT0</accession>
<sequence length="97" mass="10709">MPEHFPELSIRMSVILNDSGAGKDTVMDRRKTYLWRECMTPMGSKQGGNNGECFHFGSQSEGTTTPGLQSDIDYICSDNNVNSMRVRGDWKAGSGTN</sequence>
<name>A0A9D4ETT0_DREPO</name>